<dbReference type="EMBL" id="AYSL01000305">
    <property type="protein sequence ID" value="KTF07845.1"/>
    <property type="molecule type" value="Genomic_DNA"/>
</dbReference>
<gene>
    <name evidence="1" type="ORF">MGSAQ_000659</name>
</gene>
<organism evidence="1">
    <name type="scientific">marine sediment metagenome</name>
    <dbReference type="NCBI Taxonomy" id="412755"/>
    <lineage>
        <taxon>unclassified sequences</taxon>
        <taxon>metagenomes</taxon>
        <taxon>ecological metagenomes</taxon>
    </lineage>
</organism>
<evidence type="ECO:0000313" key="1">
    <source>
        <dbReference type="EMBL" id="KTF07845.1"/>
    </source>
</evidence>
<reference evidence="1" key="1">
    <citation type="submission" date="2013-11" db="EMBL/GenBank/DDBJ databases">
        <title>Microbial diversity, functional groups and degradation webs in Northern and Southern Mediterranean and Red Sea marine crude oil polluted sites.</title>
        <authorList>
            <person name="Daffonchio D."/>
            <person name="Mapelli F."/>
            <person name="Ferrer M."/>
            <person name="Richter M."/>
            <person name="Cherif A."/>
            <person name="Malkawi H.I."/>
            <person name="Yakimov M.M."/>
            <person name="Abdel-Fattah Y.R."/>
            <person name="Blaghen M."/>
            <person name="Golyshin P.N."/>
            <person name="Kalogerakis N."/>
            <person name="Boon N."/>
            <person name="Magagnini M."/>
            <person name="Fava F."/>
        </authorList>
    </citation>
    <scope>NUCLEOTIDE SEQUENCE</scope>
</reference>
<sequence>MLTAAHGSRKLLIPILQKRYLLTLLVRPMLVSLMPKRLF</sequence>
<dbReference type="AlphaFoldDB" id="A0A1B6NWL0"/>
<accession>A0A1B6NWL0</accession>
<protein>
    <submittedName>
        <fullName evidence="1">Uncharacterized protein</fullName>
    </submittedName>
</protein>
<comment type="caution">
    <text evidence="1">The sequence shown here is derived from an EMBL/GenBank/DDBJ whole genome shotgun (WGS) entry which is preliminary data.</text>
</comment>
<proteinExistence type="predicted"/>
<name>A0A1B6NWL0_9ZZZZ</name>